<evidence type="ECO:0000313" key="1">
    <source>
        <dbReference type="EMBL" id="HJB41333.1"/>
    </source>
</evidence>
<comment type="caution">
    <text evidence="1">The sequence shown here is derived from an EMBL/GenBank/DDBJ whole genome shotgun (WGS) entry which is preliminary data.</text>
</comment>
<dbReference type="EMBL" id="DWYG01000026">
    <property type="protein sequence ID" value="HJB41333.1"/>
    <property type="molecule type" value="Genomic_DNA"/>
</dbReference>
<proteinExistence type="predicted"/>
<reference evidence="1" key="2">
    <citation type="submission" date="2021-04" db="EMBL/GenBank/DDBJ databases">
        <authorList>
            <person name="Gilroy R."/>
        </authorList>
    </citation>
    <scope>NUCLEOTIDE SEQUENCE</scope>
    <source>
        <strain evidence="1">ChiBcec8-13705</strain>
    </source>
</reference>
<accession>A0A9D2M6J9</accession>
<protein>
    <recommendedName>
        <fullName evidence="3">Stage III sporulation protein AD</fullName>
    </recommendedName>
</protein>
<dbReference type="Pfam" id="PF06686">
    <property type="entry name" value="SpoIIIAC"/>
    <property type="match status" value="2"/>
</dbReference>
<dbReference type="AlphaFoldDB" id="A0A9D2M6J9"/>
<dbReference type="Proteomes" id="UP000886803">
    <property type="component" value="Unassembled WGS sequence"/>
</dbReference>
<sequence>MLILKIAALVLVTGLLTLTLKHEQPAFAFLVSVCGAGAVLSLVADQLQPLLGLIDTLAAYAGDTHLDCVLRVLGIALVAQFATDLCREAGLGAAAGAAELGGRMLALLQALPLVQELVGSLVSFLR</sequence>
<organism evidence="1 2">
    <name type="scientific">Candidatus Gemmiger avicola</name>
    <dbReference type="NCBI Taxonomy" id="2838605"/>
    <lineage>
        <taxon>Bacteria</taxon>
        <taxon>Bacillati</taxon>
        <taxon>Bacillota</taxon>
        <taxon>Clostridia</taxon>
        <taxon>Eubacteriales</taxon>
        <taxon>Gemmiger</taxon>
    </lineage>
</organism>
<evidence type="ECO:0008006" key="3">
    <source>
        <dbReference type="Google" id="ProtNLM"/>
    </source>
</evidence>
<reference evidence="1" key="1">
    <citation type="journal article" date="2021" name="PeerJ">
        <title>Extensive microbial diversity within the chicken gut microbiome revealed by metagenomics and culture.</title>
        <authorList>
            <person name="Gilroy R."/>
            <person name="Ravi A."/>
            <person name="Getino M."/>
            <person name="Pursley I."/>
            <person name="Horton D.L."/>
            <person name="Alikhan N.F."/>
            <person name="Baker D."/>
            <person name="Gharbi K."/>
            <person name="Hall N."/>
            <person name="Watson M."/>
            <person name="Adriaenssens E.M."/>
            <person name="Foster-Nyarko E."/>
            <person name="Jarju S."/>
            <person name="Secka A."/>
            <person name="Antonio M."/>
            <person name="Oren A."/>
            <person name="Chaudhuri R.R."/>
            <person name="La Ragione R."/>
            <person name="Hildebrand F."/>
            <person name="Pallen M.J."/>
        </authorList>
    </citation>
    <scope>NUCLEOTIDE SEQUENCE</scope>
    <source>
        <strain evidence="1">ChiBcec8-13705</strain>
    </source>
</reference>
<dbReference type="InterPro" id="IPR025664">
    <property type="entry name" value="Spore_III_AC/AD"/>
</dbReference>
<gene>
    <name evidence="1" type="ORF">H9945_02425</name>
</gene>
<evidence type="ECO:0000313" key="2">
    <source>
        <dbReference type="Proteomes" id="UP000886803"/>
    </source>
</evidence>
<name>A0A9D2M6J9_9FIRM</name>